<dbReference type="PANTHER" id="PTHR43408">
    <property type="entry name" value="FMN REDUCTASE (NADPH)"/>
    <property type="match status" value="1"/>
</dbReference>
<dbReference type="InterPro" id="IPR005025">
    <property type="entry name" value="FMN_Rdtase-like_dom"/>
</dbReference>
<comment type="caution">
    <text evidence="5">The sequence shown here is derived from an EMBL/GenBank/DDBJ whole genome shotgun (WGS) entry which is preliminary data.</text>
</comment>
<dbReference type="NCBIfam" id="TIGR03567">
    <property type="entry name" value="FMN_reduc_SsuE"/>
    <property type="match status" value="1"/>
</dbReference>
<organism evidence="5 6">
    <name type="scientific">Streptomyces zagrosensis</name>
    <dbReference type="NCBI Taxonomy" id="1042984"/>
    <lineage>
        <taxon>Bacteria</taxon>
        <taxon>Bacillati</taxon>
        <taxon>Actinomycetota</taxon>
        <taxon>Actinomycetes</taxon>
        <taxon>Kitasatosporales</taxon>
        <taxon>Streptomycetaceae</taxon>
        <taxon>Streptomyces</taxon>
    </lineage>
</organism>
<gene>
    <name evidence="5" type="ORF">FHS42_005814</name>
</gene>
<proteinExistence type="predicted"/>
<dbReference type="InterPro" id="IPR020048">
    <property type="entry name" value="NADPH-dep_FMN_reduc_SsuE"/>
</dbReference>
<accession>A0A7W9QEC0</accession>
<dbReference type="SUPFAM" id="SSF52218">
    <property type="entry name" value="Flavoproteins"/>
    <property type="match status" value="1"/>
</dbReference>
<dbReference type="GO" id="GO:0052873">
    <property type="term" value="F:FMN reductase (NADPH) activity"/>
    <property type="evidence" value="ECO:0007669"/>
    <property type="project" value="UniProtKB-EC"/>
</dbReference>
<dbReference type="PANTHER" id="PTHR43408:SF1">
    <property type="entry name" value="FMN REDUCTASE (NADPH)"/>
    <property type="match status" value="1"/>
</dbReference>
<evidence type="ECO:0000256" key="3">
    <source>
        <dbReference type="ARBA" id="ARBA00023002"/>
    </source>
</evidence>
<keyword evidence="2" id="KW-0288">FMN</keyword>
<feature type="domain" description="NADPH-dependent FMN reductase-like" evidence="4">
    <location>
        <begin position="3"/>
        <end position="144"/>
    </location>
</feature>
<sequence>MTSLLAISGSPSARSRTAALTAHMVQRLAKAGFPAGHLRVRDLPATELLAGRTDGPALCQALSAMAAADGVIVATPVYKSAYSGLLKTFLDVLPQSGLAGKTVLPVMTGGTLAHALALDYTLRPVLAALGARHIVRGVFVLDRAIGPDDGVLPRVSADVEPRLEQAIEDFITALPPRCLTVPETAAVPEPGTLTVGVPCAETERR</sequence>
<evidence type="ECO:0000256" key="2">
    <source>
        <dbReference type="ARBA" id="ARBA00022643"/>
    </source>
</evidence>
<reference evidence="5 6" key="1">
    <citation type="submission" date="2020-08" db="EMBL/GenBank/DDBJ databases">
        <title>Genomic Encyclopedia of Type Strains, Phase III (KMG-III): the genomes of soil and plant-associated and newly described type strains.</title>
        <authorList>
            <person name="Whitman W."/>
        </authorList>
    </citation>
    <scope>NUCLEOTIDE SEQUENCE [LARGE SCALE GENOMIC DNA]</scope>
    <source>
        <strain evidence="5 6">CECT 8305</strain>
    </source>
</reference>
<evidence type="ECO:0000313" key="6">
    <source>
        <dbReference type="Proteomes" id="UP000588098"/>
    </source>
</evidence>
<dbReference type="EMBL" id="JACHJL010000018">
    <property type="protein sequence ID" value="MBB5938723.1"/>
    <property type="molecule type" value="Genomic_DNA"/>
</dbReference>
<dbReference type="InterPro" id="IPR029039">
    <property type="entry name" value="Flavoprotein-like_sf"/>
</dbReference>
<dbReference type="RefSeq" id="WP_184576705.1">
    <property type="nucleotide sequence ID" value="NZ_JACHJL010000018.1"/>
</dbReference>
<dbReference type="EC" id="1.5.1.38" evidence="5"/>
<protein>
    <submittedName>
        <fullName evidence="5">FMN reductase</fullName>
        <ecNumber evidence="5">1.5.1.38</ecNumber>
    </submittedName>
</protein>
<dbReference type="InterPro" id="IPR051814">
    <property type="entry name" value="NAD(P)H-dep_FMN_reductase"/>
</dbReference>
<evidence type="ECO:0000313" key="5">
    <source>
        <dbReference type="EMBL" id="MBB5938723.1"/>
    </source>
</evidence>
<dbReference type="Gene3D" id="3.40.50.360">
    <property type="match status" value="1"/>
</dbReference>
<dbReference type="Proteomes" id="UP000588098">
    <property type="component" value="Unassembled WGS sequence"/>
</dbReference>
<keyword evidence="6" id="KW-1185">Reference proteome</keyword>
<dbReference type="Pfam" id="PF03358">
    <property type="entry name" value="FMN_red"/>
    <property type="match status" value="1"/>
</dbReference>
<evidence type="ECO:0000256" key="1">
    <source>
        <dbReference type="ARBA" id="ARBA00022630"/>
    </source>
</evidence>
<keyword evidence="1" id="KW-0285">Flavoprotein</keyword>
<dbReference type="GO" id="GO:0046306">
    <property type="term" value="P:alkanesulfonate catabolic process"/>
    <property type="evidence" value="ECO:0007669"/>
    <property type="project" value="InterPro"/>
</dbReference>
<evidence type="ECO:0000259" key="4">
    <source>
        <dbReference type="Pfam" id="PF03358"/>
    </source>
</evidence>
<keyword evidence="3 5" id="KW-0560">Oxidoreductase</keyword>
<name>A0A7W9QEC0_9ACTN</name>
<dbReference type="AlphaFoldDB" id="A0A7W9QEC0"/>